<evidence type="ECO:0000313" key="2">
    <source>
        <dbReference type="Proteomes" id="UP001165064"/>
    </source>
</evidence>
<keyword evidence="2" id="KW-1185">Reference proteome</keyword>
<protein>
    <submittedName>
        <fullName evidence="1">Unnamed protein product</fullName>
    </submittedName>
</protein>
<comment type="caution">
    <text evidence="1">The sequence shown here is derived from an EMBL/GenBank/DDBJ whole genome shotgun (WGS) entry which is preliminary data.</text>
</comment>
<evidence type="ECO:0000313" key="1">
    <source>
        <dbReference type="EMBL" id="GME73858.1"/>
    </source>
</evidence>
<sequence>MSFHYSPEQSKVEHLPKLRGAQRSVYNSILKKLKDKNGSRIIFLSGPSGSGKTLLLNHIINVCDKDVLEITSTNNSGSTLLKNSRTLHSAFGIPIVGKHEWTSPKYSSNLEVLIIDDVNSLNISDAQYVDNLLREKFRADVPFGGIAVLLAGNPMVPEM</sequence>
<dbReference type="EMBL" id="BSXS01000775">
    <property type="protein sequence ID" value="GME73858.1"/>
    <property type="molecule type" value="Genomic_DNA"/>
</dbReference>
<gene>
    <name evidence="1" type="ORF">Amon02_000155500</name>
</gene>
<proteinExistence type="predicted"/>
<name>A0ACB5SVL6_AMBMO</name>
<organism evidence="1 2">
    <name type="scientific">Ambrosiozyma monospora</name>
    <name type="common">Yeast</name>
    <name type="synonym">Endomycopsis monosporus</name>
    <dbReference type="NCBI Taxonomy" id="43982"/>
    <lineage>
        <taxon>Eukaryota</taxon>
        <taxon>Fungi</taxon>
        <taxon>Dikarya</taxon>
        <taxon>Ascomycota</taxon>
        <taxon>Saccharomycotina</taxon>
        <taxon>Pichiomycetes</taxon>
        <taxon>Pichiales</taxon>
        <taxon>Pichiaceae</taxon>
        <taxon>Ambrosiozyma</taxon>
    </lineage>
</organism>
<accession>A0ACB5SVL6</accession>
<dbReference type="Proteomes" id="UP001165064">
    <property type="component" value="Unassembled WGS sequence"/>
</dbReference>
<reference evidence="1" key="1">
    <citation type="submission" date="2023-04" db="EMBL/GenBank/DDBJ databases">
        <title>Ambrosiozyma monospora NBRC 10751.</title>
        <authorList>
            <person name="Ichikawa N."/>
            <person name="Sato H."/>
            <person name="Tonouchi N."/>
        </authorList>
    </citation>
    <scope>NUCLEOTIDE SEQUENCE</scope>
    <source>
        <strain evidence="1">NBRC 10751</strain>
    </source>
</reference>